<accession>A0ABW2LUV8</accession>
<dbReference type="InterPro" id="IPR021994">
    <property type="entry name" value="DUF3592"/>
</dbReference>
<reference evidence="4" key="1">
    <citation type="journal article" date="2019" name="Int. J. Syst. Evol. Microbiol.">
        <title>The Global Catalogue of Microorganisms (GCM) 10K type strain sequencing project: providing services to taxonomists for standard genome sequencing and annotation.</title>
        <authorList>
            <consortium name="The Broad Institute Genomics Platform"/>
            <consortium name="The Broad Institute Genome Sequencing Center for Infectious Disease"/>
            <person name="Wu L."/>
            <person name="Ma J."/>
        </authorList>
    </citation>
    <scope>NUCLEOTIDE SEQUENCE [LARGE SCALE GENOMIC DNA]</scope>
    <source>
        <strain evidence="4">CCUG 54781</strain>
    </source>
</reference>
<evidence type="ECO:0000313" key="4">
    <source>
        <dbReference type="Proteomes" id="UP001596550"/>
    </source>
</evidence>
<organism evidence="3 4">
    <name type="scientific">Chryseobacterium zhengzhouense</name>
    <dbReference type="NCBI Taxonomy" id="1636086"/>
    <lineage>
        <taxon>Bacteria</taxon>
        <taxon>Pseudomonadati</taxon>
        <taxon>Bacteroidota</taxon>
        <taxon>Flavobacteriia</taxon>
        <taxon>Flavobacteriales</taxon>
        <taxon>Weeksellaceae</taxon>
        <taxon>Chryseobacterium group</taxon>
        <taxon>Chryseobacterium</taxon>
    </lineage>
</organism>
<dbReference type="Pfam" id="PF12158">
    <property type="entry name" value="DUF3592"/>
    <property type="match status" value="1"/>
</dbReference>
<sequence length="137" mass="15942">MISNKVALKIVFIVGIGMFILSIFVIKHSLTILITYEKVQGFLVDYELSYDKNDEGVERTKYTPIYSYSDLQGNLHRVSSQSKSIKKHNSDSTITVYFDRNNPEVATASNFEIFWVPFIAIFFTVMCFWLAYPFRRI</sequence>
<dbReference type="EMBL" id="JBHTCR010000002">
    <property type="protein sequence ID" value="MFC7346306.1"/>
    <property type="molecule type" value="Genomic_DNA"/>
</dbReference>
<name>A0ABW2LUV8_9FLAO</name>
<dbReference type="RefSeq" id="WP_378175381.1">
    <property type="nucleotide sequence ID" value="NZ_JBHTCR010000002.1"/>
</dbReference>
<comment type="caution">
    <text evidence="3">The sequence shown here is derived from an EMBL/GenBank/DDBJ whole genome shotgun (WGS) entry which is preliminary data.</text>
</comment>
<evidence type="ECO:0000313" key="3">
    <source>
        <dbReference type="EMBL" id="MFC7346306.1"/>
    </source>
</evidence>
<evidence type="ECO:0000256" key="1">
    <source>
        <dbReference type="SAM" id="Phobius"/>
    </source>
</evidence>
<protein>
    <submittedName>
        <fullName evidence="3">DUF3592 domain-containing protein</fullName>
    </submittedName>
</protein>
<keyword evidence="1" id="KW-0472">Membrane</keyword>
<dbReference type="Proteomes" id="UP001596550">
    <property type="component" value="Unassembled WGS sequence"/>
</dbReference>
<gene>
    <name evidence="3" type="ORF">ACFQO9_06165</name>
</gene>
<feature type="domain" description="DUF3592" evidence="2">
    <location>
        <begin position="39"/>
        <end position="107"/>
    </location>
</feature>
<proteinExistence type="predicted"/>
<keyword evidence="1" id="KW-0812">Transmembrane</keyword>
<feature type="transmembrane region" description="Helical" evidence="1">
    <location>
        <begin position="113"/>
        <end position="132"/>
    </location>
</feature>
<keyword evidence="4" id="KW-1185">Reference proteome</keyword>
<keyword evidence="1" id="KW-1133">Transmembrane helix</keyword>
<evidence type="ECO:0000259" key="2">
    <source>
        <dbReference type="Pfam" id="PF12158"/>
    </source>
</evidence>
<feature type="transmembrane region" description="Helical" evidence="1">
    <location>
        <begin position="7"/>
        <end position="26"/>
    </location>
</feature>